<dbReference type="GO" id="GO:0003886">
    <property type="term" value="F:DNA (cytosine-5-)-methyltransferase activity"/>
    <property type="evidence" value="ECO:0007669"/>
    <property type="project" value="UniProtKB-EC"/>
</dbReference>
<evidence type="ECO:0000313" key="9">
    <source>
        <dbReference type="Proteomes" id="UP000587608"/>
    </source>
</evidence>
<sequence length="332" mass="35504">MGGRPTFVDVCSGAGGLALGLEQAGFEPRLLLDDDEDAVMTLRANRPQWNVLHTDLIDFNPIDHPESYDVDLLSAGLPRVKSSATAKRAESGEEERLLRAAVHLVHAIRPRAVIIENVPDLAHSDRYQSFRDFARAELAHLGYEFSWFVVNAVAFGVPQNRKQGVLVAVERSCAGAYRPPAPTVTRPQTVGAALEASMAARGWPDAARWAAQADQPAPTLVGGSKNRGGADLGPTGAKRKWATMGVNGHTVGDAVPGPDFVWDPLQGRENMVKITVEQAALIQGFPESWEVTGRKTARYRQIGHATPPPVGQALGRTVARALLGDPVAPAAG</sequence>
<comment type="caution">
    <text evidence="8">The sequence shown here is derived from an EMBL/GenBank/DDBJ whole genome shotgun (WGS) entry which is preliminary data.</text>
</comment>
<evidence type="ECO:0000256" key="2">
    <source>
        <dbReference type="ARBA" id="ARBA00022603"/>
    </source>
</evidence>
<dbReference type="PROSITE" id="PS51679">
    <property type="entry name" value="SAM_MT_C5"/>
    <property type="match status" value="1"/>
</dbReference>
<organism evidence="8 9">
    <name type="scientific">Streptomyces griseoaurantiacus</name>
    <dbReference type="NCBI Taxonomy" id="68213"/>
    <lineage>
        <taxon>Bacteria</taxon>
        <taxon>Bacillati</taxon>
        <taxon>Actinomycetota</taxon>
        <taxon>Actinomycetes</taxon>
        <taxon>Kitasatosporales</taxon>
        <taxon>Streptomycetaceae</taxon>
        <taxon>Streptomyces</taxon>
        <taxon>Streptomyces aurantiacus group</taxon>
    </lineage>
</organism>
<comment type="similarity">
    <text evidence="6">Belongs to the class I-like SAM-binding methyltransferase superfamily. C5-methyltransferase family.</text>
</comment>
<dbReference type="RefSeq" id="WP_191853158.1">
    <property type="nucleotide sequence ID" value="NZ_JACERG010000010.1"/>
</dbReference>
<reference evidence="8 9" key="1">
    <citation type="submission" date="2020-07" db="EMBL/GenBank/DDBJ databases">
        <title>Differential regulation of undecylprodigiosin biosynthesis in the yeast-scavenging Streptomyces strain MBK6.</title>
        <authorList>
            <person name="Baral B."/>
            <person name="Siitonen V."/>
            <person name="Laughlin M."/>
            <person name="Yamada K."/>
            <person name="Ilomaeki M."/>
            <person name="Metsae-Ketelae M."/>
            <person name="Niemi J."/>
        </authorList>
    </citation>
    <scope>NUCLEOTIDE SEQUENCE [LARGE SCALE GENOMIC DNA]</scope>
    <source>
        <strain evidence="8 9">MBK6</strain>
    </source>
</reference>
<comment type="caution">
    <text evidence="6">Lacks conserved residue(s) required for the propagation of feature annotation.</text>
</comment>
<dbReference type="GO" id="GO:0003677">
    <property type="term" value="F:DNA binding"/>
    <property type="evidence" value="ECO:0007669"/>
    <property type="project" value="TreeGrafter"/>
</dbReference>
<dbReference type="InterPro" id="IPR001525">
    <property type="entry name" value="C5_MeTfrase"/>
</dbReference>
<keyword evidence="4 6" id="KW-0949">S-adenosyl-L-methionine</keyword>
<dbReference type="GO" id="GO:0032259">
    <property type="term" value="P:methylation"/>
    <property type="evidence" value="ECO:0007669"/>
    <property type="project" value="UniProtKB-KW"/>
</dbReference>
<evidence type="ECO:0000256" key="4">
    <source>
        <dbReference type="ARBA" id="ARBA00022691"/>
    </source>
</evidence>
<name>A0A7W2HVD7_9ACTN</name>
<dbReference type="Gene3D" id="3.90.120.10">
    <property type="entry name" value="DNA Methylase, subunit A, domain 2"/>
    <property type="match status" value="1"/>
</dbReference>
<dbReference type="GO" id="GO:0009307">
    <property type="term" value="P:DNA restriction-modification system"/>
    <property type="evidence" value="ECO:0007669"/>
    <property type="project" value="UniProtKB-KW"/>
</dbReference>
<dbReference type="Proteomes" id="UP000587608">
    <property type="component" value="Unassembled WGS sequence"/>
</dbReference>
<dbReference type="GO" id="GO:0044027">
    <property type="term" value="P:negative regulation of gene expression via chromosomal CpG island methylation"/>
    <property type="evidence" value="ECO:0007669"/>
    <property type="project" value="TreeGrafter"/>
</dbReference>
<keyword evidence="3 6" id="KW-0808">Transferase</keyword>
<dbReference type="InterPro" id="IPR050390">
    <property type="entry name" value="C5-Methyltransferase"/>
</dbReference>
<evidence type="ECO:0000313" key="8">
    <source>
        <dbReference type="EMBL" id="MBA5223014.1"/>
    </source>
</evidence>
<keyword evidence="2 6" id="KW-0489">Methyltransferase</keyword>
<dbReference type="EMBL" id="JACERG010000010">
    <property type="protein sequence ID" value="MBA5223014.1"/>
    <property type="molecule type" value="Genomic_DNA"/>
</dbReference>
<dbReference type="AlphaFoldDB" id="A0A7W2HVD7"/>
<keyword evidence="5" id="KW-0680">Restriction system</keyword>
<dbReference type="Pfam" id="PF00145">
    <property type="entry name" value="DNA_methylase"/>
    <property type="match status" value="1"/>
</dbReference>
<dbReference type="Gene3D" id="3.40.50.150">
    <property type="entry name" value="Vaccinia Virus protein VP39"/>
    <property type="match status" value="1"/>
</dbReference>
<evidence type="ECO:0000256" key="3">
    <source>
        <dbReference type="ARBA" id="ARBA00022679"/>
    </source>
</evidence>
<dbReference type="PANTHER" id="PTHR10629:SF52">
    <property type="entry name" value="DNA (CYTOSINE-5)-METHYLTRANSFERASE 1"/>
    <property type="match status" value="1"/>
</dbReference>
<dbReference type="PRINTS" id="PR00105">
    <property type="entry name" value="C5METTRFRASE"/>
</dbReference>
<dbReference type="SUPFAM" id="SSF53335">
    <property type="entry name" value="S-adenosyl-L-methionine-dependent methyltransferases"/>
    <property type="match status" value="1"/>
</dbReference>
<accession>A0A7W2HVD7</accession>
<evidence type="ECO:0000256" key="1">
    <source>
        <dbReference type="ARBA" id="ARBA00011975"/>
    </source>
</evidence>
<feature type="region of interest" description="Disordered" evidence="7">
    <location>
        <begin position="214"/>
        <end position="236"/>
    </location>
</feature>
<dbReference type="InterPro" id="IPR029063">
    <property type="entry name" value="SAM-dependent_MTases_sf"/>
</dbReference>
<evidence type="ECO:0000256" key="6">
    <source>
        <dbReference type="PROSITE-ProRule" id="PRU01016"/>
    </source>
</evidence>
<protein>
    <recommendedName>
        <fullName evidence="1">DNA (cytosine-5-)-methyltransferase</fullName>
        <ecNumber evidence="1">2.1.1.37</ecNumber>
    </recommendedName>
</protein>
<proteinExistence type="inferred from homology"/>
<dbReference type="PANTHER" id="PTHR10629">
    <property type="entry name" value="CYTOSINE-SPECIFIC METHYLTRANSFERASE"/>
    <property type="match status" value="1"/>
</dbReference>
<dbReference type="EC" id="2.1.1.37" evidence="1"/>
<evidence type="ECO:0000256" key="7">
    <source>
        <dbReference type="SAM" id="MobiDB-lite"/>
    </source>
</evidence>
<evidence type="ECO:0000256" key="5">
    <source>
        <dbReference type="ARBA" id="ARBA00022747"/>
    </source>
</evidence>
<gene>
    <name evidence="8" type="ORF">H1X69_16530</name>
</gene>